<organism evidence="8 9">
    <name type="scientific">Balneicella halophila</name>
    <dbReference type="NCBI Taxonomy" id="1537566"/>
    <lineage>
        <taxon>Bacteria</taxon>
        <taxon>Pseudomonadati</taxon>
        <taxon>Bacteroidota</taxon>
        <taxon>Bacteroidia</taxon>
        <taxon>Bacteroidales</taxon>
        <taxon>Balneicellaceae</taxon>
        <taxon>Balneicella</taxon>
    </lineage>
</organism>
<dbReference type="GO" id="GO:0004563">
    <property type="term" value="F:beta-N-acetylhexosaminidase activity"/>
    <property type="evidence" value="ECO:0007669"/>
    <property type="project" value="UniProtKB-EC"/>
</dbReference>
<dbReference type="InterPro" id="IPR017853">
    <property type="entry name" value="GH"/>
</dbReference>
<evidence type="ECO:0000256" key="4">
    <source>
        <dbReference type="ARBA" id="ARBA00022801"/>
    </source>
</evidence>
<comment type="catalytic activity">
    <reaction evidence="1">
        <text>Hydrolysis of terminal non-reducing N-acetyl-D-hexosamine residues in N-acetyl-beta-D-hexosaminides.</text>
        <dbReference type="EC" id="3.2.1.52"/>
    </reaction>
</comment>
<evidence type="ECO:0000259" key="7">
    <source>
        <dbReference type="Pfam" id="PF00933"/>
    </source>
</evidence>
<dbReference type="SUPFAM" id="SSF56601">
    <property type="entry name" value="beta-lactamase/transpeptidase-like"/>
    <property type="match status" value="1"/>
</dbReference>
<dbReference type="Proteomes" id="UP000251835">
    <property type="component" value="Unassembled WGS sequence"/>
</dbReference>
<dbReference type="Gene3D" id="3.20.20.300">
    <property type="entry name" value="Glycoside hydrolase, family 3, N-terminal domain"/>
    <property type="match status" value="1"/>
</dbReference>
<dbReference type="Pfam" id="PF00933">
    <property type="entry name" value="Glyco_hydro_3"/>
    <property type="match status" value="1"/>
</dbReference>
<dbReference type="InterPro" id="IPR019800">
    <property type="entry name" value="Glyco_hydro_3_AS"/>
</dbReference>
<dbReference type="GO" id="GO:0009254">
    <property type="term" value="P:peptidoglycan turnover"/>
    <property type="evidence" value="ECO:0007669"/>
    <property type="project" value="TreeGrafter"/>
</dbReference>
<evidence type="ECO:0000256" key="1">
    <source>
        <dbReference type="ARBA" id="ARBA00001231"/>
    </source>
</evidence>
<dbReference type="InterPro" id="IPR036881">
    <property type="entry name" value="Glyco_hydro_3_C_sf"/>
</dbReference>
<evidence type="ECO:0000256" key="2">
    <source>
        <dbReference type="ARBA" id="ARBA00005336"/>
    </source>
</evidence>
<feature type="domain" description="Beta-lactamase-related" evidence="6">
    <location>
        <begin position="598"/>
        <end position="975"/>
    </location>
</feature>
<evidence type="ECO:0000256" key="3">
    <source>
        <dbReference type="ARBA" id="ARBA00012663"/>
    </source>
</evidence>
<dbReference type="SUPFAM" id="SSF52279">
    <property type="entry name" value="Beta-D-glucan exohydrolase, C-terminal domain"/>
    <property type="match status" value="1"/>
</dbReference>
<keyword evidence="4 8" id="KW-0378">Hydrolase</keyword>
<dbReference type="Gene3D" id="3.40.50.1700">
    <property type="entry name" value="Glycoside hydrolase family 3 C-terminal domain"/>
    <property type="match status" value="1"/>
</dbReference>
<dbReference type="PROSITE" id="PS00775">
    <property type="entry name" value="GLYCOSYL_HYDROL_F3"/>
    <property type="match status" value="1"/>
</dbReference>
<evidence type="ECO:0000313" key="9">
    <source>
        <dbReference type="Proteomes" id="UP000251835"/>
    </source>
</evidence>
<keyword evidence="5" id="KW-0326">Glycosidase</keyword>
<proteinExistence type="inferred from homology"/>
<dbReference type="SUPFAM" id="SSF51445">
    <property type="entry name" value="(Trans)glycosidases"/>
    <property type="match status" value="1"/>
</dbReference>
<dbReference type="InterPro" id="IPR050226">
    <property type="entry name" value="NagZ_Beta-hexosaminidase"/>
</dbReference>
<dbReference type="AlphaFoldDB" id="A0A7L4UNF3"/>
<dbReference type="OrthoDB" id="9805821at2"/>
<evidence type="ECO:0000313" key="8">
    <source>
        <dbReference type="EMBL" id="PVX50072.1"/>
    </source>
</evidence>
<dbReference type="InterPro" id="IPR036962">
    <property type="entry name" value="Glyco_hydro_3_N_sf"/>
</dbReference>
<comment type="similarity">
    <text evidence="2">Belongs to the glycosyl hydrolase 3 family.</text>
</comment>
<evidence type="ECO:0000256" key="5">
    <source>
        <dbReference type="ARBA" id="ARBA00023295"/>
    </source>
</evidence>
<feature type="domain" description="Glycoside hydrolase family 3 N-terminal" evidence="7">
    <location>
        <begin position="50"/>
        <end position="362"/>
    </location>
</feature>
<protein>
    <recommendedName>
        <fullName evidence="3">beta-N-acetylhexosaminidase</fullName>
        <ecNumber evidence="3">3.2.1.52</ecNumber>
    </recommendedName>
</protein>
<keyword evidence="9" id="KW-1185">Reference proteome</keyword>
<dbReference type="EC" id="3.2.1.52" evidence="3"/>
<gene>
    <name evidence="8" type="ORF">C7377_1720</name>
</gene>
<dbReference type="Pfam" id="PF00144">
    <property type="entry name" value="Beta-lactamase"/>
    <property type="match status" value="1"/>
</dbReference>
<comment type="caution">
    <text evidence="8">The sequence shown here is derived from an EMBL/GenBank/DDBJ whole genome shotgun (WGS) entry which is preliminary data.</text>
</comment>
<accession>A0A7L4UNF3</accession>
<evidence type="ECO:0000259" key="6">
    <source>
        <dbReference type="Pfam" id="PF00144"/>
    </source>
</evidence>
<dbReference type="PANTHER" id="PTHR30480:SF13">
    <property type="entry name" value="BETA-HEXOSAMINIDASE"/>
    <property type="match status" value="1"/>
</dbReference>
<dbReference type="RefSeq" id="WP_116496930.1">
    <property type="nucleotide sequence ID" value="NZ_QENZ01000005.1"/>
</dbReference>
<reference evidence="8 9" key="1">
    <citation type="submission" date="2018-05" db="EMBL/GenBank/DDBJ databases">
        <title>Genomic Encyclopedia of Type Strains, Phase IV (KMG-IV): sequencing the most valuable type-strain genomes for metagenomic binning, comparative biology and taxonomic classification.</title>
        <authorList>
            <person name="Goeker M."/>
        </authorList>
    </citation>
    <scope>NUCLEOTIDE SEQUENCE [LARGE SCALE GENOMIC DNA]</scope>
    <source>
        <strain evidence="8 9">DSM 28579</strain>
    </source>
</reference>
<dbReference type="InterPro" id="IPR001764">
    <property type="entry name" value="Glyco_hydro_3_N"/>
</dbReference>
<name>A0A7L4UNF3_BALHA</name>
<dbReference type="EMBL" id="QENZ01000005">
    <property type="protein sequence ID" value="PVX50072.1"/>
    <property type="molecule type" value="Genomic_DNA"/>
</dbReference>
<dbReference type="InterPro" id="IPR001466">
    <property type="entry name" value="Beta-lactam-related"/>
</dbReference>
<dbReference type="InterPro" id="IPR012338">
    <property type="entry name" value="Beta-lactam/transpept-like"/>
</dbReference>
<sequence length="1020" mass="115100">MRKIIYTLALLLAVHILSAQYNQYLFNRDAPFNYIPTQWADSLLQSMTPDERIGQLFMVATYATNDQQNNKTQIETLIKKYHIGGLIFMQGSQERQVQLINHYQSFSKTPLLVGMDLETGLGFRMKNTVSFPKNMTLGAITDDNLIYKMAREIGRQCRRIGVHVNFAPVLDINNNRANPIIGTRSFGEDRENVVAKGKLFMEGLQDEHILAVGKHFPGHGDTKVDSHHTLPSLYFKLDRLDSLELYPFKMLCNYGIGGIMTAHLQVPEIDKEHPTSLSYQAITEILRYDIGFNGLVFTDALNMGGVANTNKPGDVDLLALLAGNDVLLFSQNVPRAIKKIKEAIQSGKITQTEIDEHVRKILLTKQWVGLNNWTPIPNSNLREDLHSTNNDILQEKLAKASITLIKNQHDFLPLKALDKKRIAAVAIDASIDNPFLKRLSHYTDVDVFAIPRGSSQIIYDKALEKLKHYNTVIVSKHSTNYNIKKKFGATNASIRFLQKLDQKTNTIFSFFGSPYGLSNYNLSKCTAVLVGYEDTNYAQEAMAQAIFGGSAITGKLPLGINQLYPACWGIDTEKVRLGYSLPETEGFIADSLKQIDSIVYDAIKKGALPGAQILLAKDGNIVLNKSYGYHTYKKKQAVKSSDLYDLASLTKVSATLPILMKHYDKDLLTLSTNLSELLPFFENTDKASITLEDLLTHESGLPSWIPLYRILIDTASYDDKLISYRYRAPYTIQIDRKAWINRNFKYKNGLFNAKGGIPVGENLYLSTPLRDMLLDTIKKVTLKPNYKKRYRYSDLGFILTGEYLKASYDFEETLATFYAKLGAKTTGMNMWKKYTLDRFVPTAQENFLRKKLLRGYVHDPNAALLGGVAGHAGLFSNAEDLAKIWQMYLHKGSYGGETYINPNTMELFSKQIHPEISRRGIGFDKPDPDTTKMTAFSKVLPLSTFGHTGFTGTMVWADPENQIIGIILANRVYPNDWNNKMGKMDIRTKIQEAVYRSIQSTEKQITPLLIQPEYINPIAE</sequence>
<dbReference type="GO" id="GO:0005975">
    <property type="term" value="P:carbohydrate metabolic process"/>
    <property type="evidence" value="ECO:0007669"/>
    <property type="project" value="InterPro"/>
</dbReference>
<dbReference type="PANTHER" id="PTHR30480">
    <property type="entry name" value="BETA-HEXOSAMINIDASE-RELATED"/>
    <property type="match status" value="1"/>
</dbReference>
<dbReference type="Gene3D" id="3.40.710.10">
    <property type="entry name" value="DD-peptidase/beta-lactamase superfamily"/>
    <property type="match status" value="1"/>
</dbReference>